<dbReference type="InterPro" id="IPR002909">
    <property type="entry name" value="IPT_dom"/>
</dbReference>
<dbReference type="EMBL" id="JAAAID010001309">
    <property type="protein sequence ID" value="KAG0010569.1"/>
    <property type="molecule type" value="Genomic_DNA"/>
</dbReference>
<protein>
    <recommendedName>
        <fullName evidence="4">IPT/TIG domain-containing protein</fullName>
    </recommendedName>
</protein>
<dbReference type="InterPro" id="IPR002110">
    <property type="entry name" value="Ankyrin_rpt"/>
</dbReference>
<dbReference type="PANTHER" id="PTHR24112:SF66">
    <property type="entry name" value="LEUCINE-RICH REPEAT, ISOFORM F"/>
    <property type="match status" value="1"/>
</dbReference>
<dbReference type="Gene3D" id="1.25.40.20">
    <property type="entry name" value="Ankyrin repeat-containing domain"/>
    <property type="match status" value="1"/>
</dbReference>
<dbReference type="InterPro" id="IPR036770">
    <property type="entry name" value="Ankyrin_rpt-contain_sf"/>
</dbReference>
<reference evidence="5" key="1">
    <citation type="journal article" date="2020" name="Fungal Divers.">
        <title>Resolving the Mortierellaceae phylogeny through synthesis of multi-gene phylogenetics and phylogenomics.</title>
        <authorList>
            <person name="Vandepol N."/>
            <person name="Liber J."/>
            <person name="Desiro A."/>
            <person name="Na H."/>
            <person name="Kennedy M."/>
            <person name="Barry K."/>
            <person name="Grigoriev I.V."/>
            <person name="Miller A.N."/>
            <person name="O'Donnell K."/>
            <person name="Stajich J.E."/>
            <person name="Bonito G."/>
        </authorList>
    </citation>
    <scope>NUCLEOTIDE SEQUENCE</scope>
    <source>
        <strain evidence="5">NRRL 2769</strain>
    </source>
</reference>
<dbReference type="SUPFAM" id="SSF52047">
    <property type="entry name" value="RNI-like"/>
    <property type="match status" value="1"/>
</dbReference>
<feature type="compositionally biased region" description="Acidic residues" evidence="3">
    <location>
        <begin position="670"/>
        <end position="679"/>
    </location>
</feature>
<feature type="repeat" description="ANK" evidence="1">
    <location>
        <begin position="511"/>
        <end position="543"/>
    </location>
</feature>
<evidence type="ECO:0000256" key="2">
    <source>
        <dbReference type="SAM" id="Coils"/>
    </source>
</evidence>
<evidence type="ECO:0000313" key="5">
    <source>
        <dbReference type="EMBL" id="KAG0010569.1"/>
    </source>
</evidence>
<accession>A0A9P6SXT8</accession>
<evidence type="ECO:0000313" key="6">
    <source>
        <dbReference type="Proteomes" id="UP000703661"/>
    </source>
</evidence>
<dbReference type="InterPro" id="IPR051279">
    <property type="entry name" value="PP1-Reg/Actin-Interact_Protein"/>
</dbReference>
<feature type="compositionally biased region" description="Acidic residues" evidence="3">
    <location>
        <begin position="280"/>
        <end position="289"/>
    </location>
</feature>
<dbReference type="PANTHER" id="PTHR24112">
    <property type="entry name" value="LEUCINE-RICH REPEAT, ISOFORM F-RELATED"/>
    <property type="match status" value="1"/>
</dbReference>
<dbReference type="InterPro" id="IPR013783">
    <property type="entry name" value="Ig-like_fold"/>
</dbReference>
<dbReference type="InterPro" id="IPR032675">
    <property type="entry name" value="LRR_dom_sf"/>
</dbReference>
<keyword evidence="6" id="KW-1185">Reference proteome</keyword>
<dbReference type="GO" id="GO:0034315">
    <property type="term" value="P:regulation of Arp2/3 complex-mediated actin nucleation"/>
    <property type="evidence" value="ECO:0007669"/>
    <property type="project" value="TreeGrafter"/>
</dbReference>
<gene>
    <name evidence="5" type="ORF">BGZ80_001374</name>
</gene>
<dbReference type="SMART" id="SM00429">
    <property type="entry name" value="IPT"/>
    <property type="match status" value="1"/>
</dbReference>
<dbReference type="InterPro" id="IPR001611">
    <property type="entry name" value="Leu-rich_rpt"/>
</dbReference>
<dbReference type="Pfam" id="PF13516">
    <property type="entry name" value="LRR_6"/>
    <property type="match status" value="1"/>
</dbReference>
<feature type="coiled-coil region" evidence="2">
    <location>
        <begin position="1516"/>
        <end position="1582"/>
    </location>
</feature>
<feature type="domain" description="IPT/TIG" evidence="4">
    <location>
        <begin position="387"/>
        <end position="480"/>
    </location>
</feature>
<dbReference type="InterPro" id="IPR014756">
    <property type="entry name" value="Ig_E-set"/>
</dbReference>
<dbReference type="PROSITE" id="PS50297">
    <property type="entry name" value="ANK_REP_REGION"/>
    <property type="match status" value="1"/>
</dbReference>
<dbReference type="Pfam" id="PF01833">
    <property type="entry name" value="TIG"/>
    <property type="match status" value="1"/>
</dbReference>
<name>A0A9P6SXT8_9FUNG</name>
<feature type="region of interest" description="Disordered" evidence="3">
    <location>
        <begin position="274"/>
        <end position="345"/>
    </location>
</feature>
<dbReference type="CDD" id="cd00603">
    <property type="entry name" value="IPT_PCSR"/>
    <property type="match status" value="1"/>
</dbReference>
<dbReference type="PROSITE" id="PS50088">
    <property type="entry name" value="ANK_REPEAT"/>
    <property type="match status" value="1"/>
</dbReference>
<proteinExistence type="predicted"/>
<feature type="compositionally biased region" description="Low complexity" evidence="3">
    <location>
        <begin position="313"/>
        <end position="324"/>
    </location>
</feature>
<evidence type="ECO:0000259" key="4">
    <source>
        <dbReference type="SMART" id="SM00429"/>
    </source>
</evidence>
<feature type="compositionally biased region" description="Polar residues" evidence="3">
    <location>
        <begin position="331"/>
        <end position="342"/>
    </location>
</feature>
<comment type="caution">
    <text evidence="5">The sequence shown here is derived from an EMBL/GenBank/DDBJ whole genome shotgun (WGS) entry which is preliminary data.</text>
</comment>
<dbReference type="SUPFAM" id="SSF48403">
    <property type="entry name" value="Ankyrin repeat"/>
    <property type="match status" value="1"/>
</dbReference>
<dbReference type="Gene3D" id="3.80.10.10">
    <property type="entry name" value="Ribonuclease Inhibitor"/>
    <property type="match status" value="1"/>
</dbReference>
<dbReference type="SMART" id="SM00248">
    <property type="entry name" value="ANK"/>
    <property type="match status" value="2"/>
</dbReference>
<dbReference type="GO" id="GO:0016477">
    <property type="term" value="P:cell migration"/>
    <property type="evidence" value="ECO:0007669"/>
    <property type="project" value="TreeGrafter"/>
</dbReference>
<sequence length="1607" mass="178938">MPAYLENYEPAYSSGPGADISISNPLTANNLYARSLHTPFYQMDMTMVHGTQFGYGSQAPSDMPLLSTPLTLAAGNALSHSLALSRSRLPVFDVKAYTFRKKPRHYIAVKHKNALRIEPIIYLRTSILDEHRQVVQNWDYLRFSLDKFRENAQPKKKLSSEELRGARILDVDIVLISPNNRDRVIEDSCPACVMRMDGERKIMQVLAKNFKQGPSGEPLIDVRRGHAIVCIKLNCYCDHHNEQEGFIVRMQTNPEVVRMGGSVKLRICCEARSKTGNGEQDAEEEDGLTDIDAPVSTGSRSPAIAHNEQMLQSPSLSNASSNSPVVKGHQRTPSTNSSSMASPRSMDERVINSHGVENGLISENGQRTNGQGMMHRNEGMNGRVIAPPKFREIYPLTPSEGTVLGGTRVTIHGAHFDVLQNPVVFFGKVPAELVTISHHDVMECTTPPAENLKPGIVQVRIASLTFPLSAQTDSVDFMYMAPPDYDFYNLAATSLSYAMSSEYPQENGSESGHTLLHIATQSGMTRLVRVLLDMGIDHTAMDRNNKTALHFARMTQNEEITRMLSQARVPPRPMVPRMDSGSDGGGGNTTRLEIVTSLIHKYEDDLVKVVKLERHRRKRLLQEMGERTANVMELIDRATLNAASSVVVHEPSPATAGPLPHHSRPRATTEDTEEDDIMMDDMSNPSSPEGGKSHDDTGMDWDDEVHERDESESDLAKVTPSQPHLAPPVRTVAKPTSISSAQRGYIQGGTTTWENSRSVQLFGSTAELSRKTGLRSWICDEWSVSSLKDSTQETTPFSADNEVLHIMALTGTGLHHFSEQRSSPHGAPTRRLEHWSLVEIEQMSLTQKTGETAVVSLEMCGLVSRGGRDILGEVVHVELSKEDAQDFIGSIRGAHSNLMRHINLRPKFEDNTRMMIHRPAVEKNEDWIRSTIQLWSKLFHIDERLFNNIEYVIRHGTFTLRPMDDGEPYSVFVLGAIMRTLREYDQCSKIRFEGVQVLDGGWNKPELIKELERMTREMKTIDRWNFAGCGWTSATVQGFLSGFNKPGQTSARMDQEREPCRRISLARNDFGGEDTVGHLLARCLEEWRQFKTLDLTDCNIGLEGVKDLVGTLQNMFTIRLQGNQVDGRWWQWVDTLLEKNQTLMKCRLGAPIPPPVQDGSLINAERLSSLQDLSTLDLSTSLINEATLTVLNSFTATHPELSTLALSHCNLEWTSLAPLFKTICTVNNKTKFTFDVSQNELFESEASIQAWFQNLVEGSRVVNGVPFGIKMQGLSIQDAHLQRILEPLEEATCLNEFDVRGLLIKRESQVAELSGLSYDEAISRLRPVDASNETCLALGRVFAKNNKLKILDVSGKEINQIIQDTTASSDQAASSSRGIPSRSRSVVVSGRSTGGFGRNIYLAFSGLAHNSTLLVLWADHNRFGDKGLIELAGALKTNTGLGKLSIDGNDALTLNSLKAVEKVLPPFSLAESSSEPPLVSDQPATFHGTVEEAQAAGYNSTLCSWKFKEDEISVYIHFMDREIARLMDEYNRMETLEKRHRDQEAKFGPHSAGQFISGAAMLEEAKLKYKNALKNRDEYMDAISRVIGAIKENDKRILEASAKMEQS</sequence>
<dbReference type="Pfam" id="PF12796">
    <property type="entry name" value="Ank_2"/>
    <property type="match status" value="1"/>
</dbReference>
<keyword evidence="2" id="KW-0175">Coiled coil</keyword>
<keyword evidence="1" id="KW-0040">ANK repeat</keyword>
<organism evidence="5 6">
    <name type="scientific">Entomortierella chlamydospora</name>
    <dbReference type="NCBI Taxonomy" id="101097"/>
    <lineage>
        <taxon>Eukaryota</taxon>
        <taxon>Fungi</taxon>
        <taxon>Fungi incertae sedis</taxon>
        <taxon>Mucoromycota</taxon>
        <taxon>Mortierellomycotina</taxon>
        <taxon>Mortierellomycetes</taxon>
        <taxon>Mortierellales</taxon>
        <taxon>Mortierellaceae</taxon>
        <taxon>Entomortierella</taxon>
    </lineage>
</organism>
<dbReference type="GO" id="GO:0005886">
    <property type="term" value="C:plasma membrane"/>
    <property type="evidence" value="ECO:0007669"/>
    <property type="project" value="TreeGrafter"/>
</dbReference>
<dbReference type="SUPFAM" id="SSF81296">
    <property type="entry name" value="E set domains"/>
    <property type="match status" value="1"/>
</dbReference>
<dbReference type="Proteomes" id="UP000703661">
    <property type="component" value="Unassembled WGS sequence"/>
</dbReference>
<dbReference type="Gene3D" id="2.60.40.10">
    <property type="entry name" value="Immunoglobulins"/>
    <property type="match status" value="1"/>
</dbReference>
<feature type="region of interest" description="Disordered" evidence="3">
    <location>
        <begin position="650"/>
        <end position="742"/>
    </location>
</feature>
<feature type="region of interest" description="Disordered" evidence="3">
    <location>
        <begin position="570"/>
        <end position="589"/>
    </location>
</feature>
<evidence type="ECO:0000256" key="1">
    <source>
        <dbReference type="PROSITE-ProRule" id="PRU00023"/>
    </source>
</evidence>
<dbReference type="SMART" id="SM00368">
    <property type="entry name" value="LRR_RI"/>
    <property type="match status" value="2"/>
</dbReference>
<evidence type="ECO:0000256" key="3">
    <source>
        <dbReference type="SAM" id="MobiDB-lite"/>
    </source>
</evidence>